<dbReference type="GO" id="GO:0030688">
    <property type="term" value="C:preribosome, small subunit precursor"/>
    <property type="evidence" value="ECO:0007669"/>
    <property type="project" value="InterPro"/>
</dbReference>
<evidence type="ECO:0000256" key="6">
    <source>
        <dbReference type="SAM" id="SignalP"/>
    </source>
</evidence>
<dbReference type="Pfam" id="PF05997">
    <property type="entry name" value="Nop52"/>
    <property type="match status" value="1"/>
</dbReference>
<dbReference type="EMBL" id="LFRF01000018">
    <property type="protein sequence ID" value="KND89415.1"/>
    <property type="molecule type" value="Genomic_DNA"/>
</dbReference>
<dbReference type="Proteomes" id="UP000036947">
    <property type="component" value="Unassembled WGS sequence"/>
</dbReference>
<evidence type="ECO:0000256" key="5">
    <source>
        <dbReference type="SAM" id="MobiDB-lite"/>
    </source>
</evidence>
<feature type="compositionally biased region" description="Acidic residues" evidence="5">
    <location>
        <begin position="219"/>
        <end position="237"/>
    </location>
</feature>
<dbReference type="OrthoDB" id="2019504at2759"/>
<dbReference type="AlphaFoldDB" id="A0A0L0N6E3"/>
<dbReference type="PANTHER" id="PTHR13026">
    <property type="entry name" value="NNP-1 PROTEIN NOVEL NUCLEAR PROTEIN 1 NOP52"/>
    <property type="match status" value="1"/>
</dbReference>
<comment type="subcellular location">
    <subcellularLocation>
        <location evidence="1">Nucleus</location>
    </subcellularLocation>
</comment>
<protein>
    <submittedName>
        <fullName evidence="7">Ribosomal RNA processing protein 1</fullName>
    </submittedName>
</protein>
<evidence type="ECO:0000256" key="3">
    <source>
        <dbReference type="ARBA" id="ARBA00022552"/>
    </source>
</evidence>
<feature type="region of interest" description="Disordered" evidence="5">
    <location>
        <begin position="201"/>
        <end position="237"/>
    </location>
</feature>
<keyword evidence="8" id="KW-1185">Reference proteome</keyword>
<dbReference type="InterPro" id="IPR010301">
    <property type="entry name" value="RRP1"/>
</dbReference>
<reference evidence="7 8" key="1">
    <citation type="journal article" date="2015" name="BMC Genomics">
        <title>The genome of the truffle-parasite Tolypocladium ophioglossoides and the evolution of antifungal peptaibiotics.</title>
        <authorList>
            <person name="Quandt C.A."/>
            <person name="Bushley K.E."/>
            <person name="Spatafora J.W."/>
        </authorList>
    </citation>
    <scope>NUCLEOTIDE SEQUENCE [LARGE SCALE GENOMIC DNA]</scope>
    <source>
        <strain evidence="7 8">CBS 100239</strain>
    </source>
</reference>
<keyword evidence="4" id="KW-0539">Nucleus</keyword>
<evidence type="ECO:0000256" key="2">
    <source>
        <dbReference type="ARBA" id="ARBA00006374"/>
    </source>
</evidence>
<accession>A0A0L0N6E3</accession>
<evidence type="ECO:0000313" key="8">
    <source>
        <dbReference type="Proteomes" id="UP000036947"/>
    </source>
</evidence>
<organism evidence="7 8">
    <name type="scientific">Tolypocladium ophioglossoides (strain CBS 100239)</name>
    <name type="common">Snaketongue truffleclub</name>
    <name type="synonym">Elaphocordyceps ophioglossoides</name>
    <dbReference type="NCBI Taxonomy" id="1163406"/>
    <lineage>
        <taxon>Eukaryota</taxon>
        <taxon>Fungi</taxon>
        <taxon>Dikarya</taxon>
        <taxon>Ascomycota</taxon>
        <taxon>Pezizomycotina</taxon>
        <taxon>Sordariomycetes</taxon>
        <taxon>Hypocreomycetidae</taxon>
        <taxon>Hypocreales</taxon>
        <taxon>Ophiocordycipitaceae</taxon>
        <taxon>Tolypocladium</taxon>
    </lineage>
</organism>
<feature type="signal peptide" evidence="6">
    <location>
        <begin position="1"/>
        <end position="25"/>
    </location>
</feature>
<comment type="caution">
    <text evidence="7">The sequence shown here is derived from an EMBL/GenBank/DDBJ whole genome shotgun (WGS) entry which is preliminary data.</text>
</comment>
<name>A0A0L0N6E3_TOLOC</name>
<evidence type="ECO:0000256" key="4">
    <source>
        <dbReference type="ARBA" id="ARBA00023242"/>
    </source>
</evidence>
<evidence type="ECO:0000313" key="7">
    <source>
        <dbReference type="EMBL" id="KND89415.1"/>
    </source>
</evidence>
<dbReference type="STRING" id="1163406.A0A0L0N6E3"/>
<dbReference type="GO" id="GO:0006364">
    <property type="term" value="P:rRNA processing"/>
    <property type="evidence" value="ECO:0007669"/>
    <property type="project" value="UniProtKB-KW"/>
</dbReference>
<feature type="compositionally biased region" description="Basic and acidic residues" evidence="5">
    <location>
        <begin position="201"/>
        <end position="210"/>
    </location>
</feature>
<comment type="similarity">
    <text evidence="2">Belongs to the RRP1 family.</text>
</comment>
<feature type="chain" id="PRO_5005544679" evidence="6">
    <location>
        <begin position="26"/>
        <end position="237"/>
    </location>
</feature>
<evidence type="ECO:0000256" key="1">
    <source>
        <dbReference type="ARBA" id="ARBA00004123"/>
    </source>
</evidence>
<dbReference type="GO" id="GO:0005634">
    <property type="term" value="C:nucleus"/>
    <property type="evidence" value="ECO:0007669"/>
    <property type="project" value="UniProtKB-SubCell"/>
</dbReference>
<gene>
    <name evidence="7" type="ORF">TOPH_05807</name>
</gene>
<sequence length="237" mass="26262">MSSKRIAKLRTSALAALQAFLGARAALPAGDAAKLWTGLYYALWMTDRPRPQQALAAALADLLFVLRAGCAAPWLRAFWAVLSTQWPRVDALRMDKFLLLVRRVFAATARWVKQRAYQGAEVAAVVDVLREACFDVDEERAVALGLRLHVLDLWVDELEREAVLAAAEDAEVDAARETFVRAVGDMVEALRRSPVRSVRERAKEGCEDGRLPWGARPGEEDEMAEDEEGEGWGGIED</sequence>
<proteinExistence type="inferred from homology"/>
<dbReference type="PANTHER" id="PTHR13026:SF0">
    <property type="entry name" value="RIBOSOMAL RNA PROCESSING 1B"/>
    <property type="match status" value="1"/>
</dbReference>
<keyword evidence="3" id="KW-0698">rRNA processing</keyword>
<keyword evidence="6" id="KW-0732">Signal</keyword>